<dbReference type="STRING" id="6669.E9GDN0"/>
<evidence type="ECO:0000259" key="2">
    <source>
        <dbReference type="PROSITE" id="PS51471"/>
    </source>
</evidence>
<dbReference type="EMBL" id="GL732540">
    <property type="protein sequence ID" value="EFX82448.1"/>
    <property type="molecule type" value="Genomic_DNA"/>
</dbReference>
<evidence type="ECO:0000313" key="4">
    <source>
        <dbReference type="Proteomes" id="UP000000305"/>
    </source>
</evidence>
<dbReference type="Proteomes" id="UP000000305">
    <property type="component" value="Unassembled WGS sequence"/>
</dbReference>
<keyword evidence="1" id="KW-0560">Oxidoreductase</keyword>
<dbReference type="InterPro" id="IPR027443">
    <property type="entry name" value="IPNS-like_sf"/>
</dbReference>
<dbReference type="PANTHER" id="PTHR47990">
    <property type="entry name" value="2-OXOGLUTARATE (2OG) AND FE(II)-DEPENDENT OXYGENASE SUPERFAMILY PROTEIN-RELATED"/>
    <property type="match status" value="1"/>
</dbReference>
<gene>
    <name evidence="3" type="ORF">DAPPUDRAFT_223803</name>
</gene>
<dbReference type="InterPro" id="IPR005123">
    <property type="entry name" value="Oxoglu/Fe-dep_dioxygenase_dom"/>
</dbReference>
<sequence>MRLSASHYYTVCSQGILIQFVMPEIPVVDLSNMDLHKDRITNELDKAFSTVGFVYLKNHGIDQEKVDNLFKASRNFFQLPENVKKGYPRDRENFDGYTGRDQEILEDSSSHEVRESYDVTSATSRYPDDSTPEFRLATCELAKSLRQLTTNLLKFMAVGLGLDEDYLSSRHRYVFDGVDKNGTMLRSLYYPSLTGDDIQPGVVRCGEHSDYGTITLLLQDDMGGLEVLSGKEWVAATPIAGTVLVNLGDLMQFWTSDRYVATVHRVRVPELEIQRRSARQSIAFFVQPDNGVVISSLDGSGKHQPVESLSYLKLRLSEAYKY</sequence>
<dbReference type="FunFam" id="2.60.120.330:FF:000038">
    <property type="entry name" value="Si:dkey-10o6.2"/>
    <property type="match status" value="1"/>
</dbReference>
<dbReference type="Gene3D" id="2.60.120.330">
    <property type="entry name" value="B-lactam Antibiotic, Isopenicillin N Synthase, Chain"/>
    <property type="match status" value="1"/>
</dbReference>
<dbReference type="OMA" id="VWEGTSH"/>
<feature type="domain" description="Fe2OG dioxygenase" evidence="2">
    <location>
        <begin position="180"/>
        <end position="288"/>
    </location>
</feature>
<comment type="similarity">
    <text evidence="1">Belongs to the iron/ascorbate-dependent oxidoreductase family.</text>
</comment>
<organism evidence="3 4">
    <name type="scientific">Daphnia pulex</name>
    <name type="common">Water flea</name>
    <dbReference type="NCBI Taxonomy" id="6669"/>
    <lineage>
        <taxon>Eukaryota</taxon>
        <taxon>Metazoa</taxon>
        <taxon>Ecdysozoa</taxon>
        <taxon>Arthropoda</taxon>
        <taxon>Crustacea</taxon>
        <taxon>Branchiopoda</taxon>
        <taxon>Diplostraca</taxon>
        <taxon>Cladocera</taxon>
        <taxon>Anomopoda</taxon>
        <taxon>Daphniidae</taxon>
        <taxon>Daphnia</taxon>
    </lineage>
</organism>
<evidence type="ECO:0000256" key="1">
    <source>
        <dbReference type="RuleBase" id="RU003682"/>
    </source>
</evidence>
<dbReference type="PROSITE" id="PS51471">
    <property type="entry name" value="FE2OG_OXY"/>
    <property type="match status" value="1"/>
</dbReference>
<keyword evidence="4" id="KW-1185">Reference proteome</keyword>
<dbReference type="Pfam" id="PF14226">
    <property type="entry name" value="DIOX_N"/>
    <property type="match status" value="1"/>
</dbReference>
<keyword evidence="1" id="KW-0479">Metal-binding</keyword>
<dbReference type="InterPro" id="IPR044861">
    <property type="entry name" value="IPNS-like_FE2OG_OXY"/>
</dbReference>
<dbReference type="InterPro" id="IPR026992">
    <property type="entry name" value="DIOX_N"/>
</dbReference>
<evidence type="ECO:0000313" key="3">
    <source>
        <dbReference type="EMBL" id="EFX82448.1"/>
    </source>
</evidence>
<name>E9GDN0_DAPPU</name>
<dbReference type="GO" id="GO:0046872">
    <property type="term" value="F:metal ion binding"/>
    <property type="evidence" value="ECO:0007669"/>
    <property type="project" value="UniProtKB-KW"/>
</dbReference>
<dbReference type="AlphaFoldDB" id="E9GDN0"/>
<protein>
    <recommendedName>
        <fullName evidence="2">Fe2OG dioxygenase domain-containing protein</fullName>
    </recommendedName>
</protein>
<proteinExistence type="inferred from homology"/>
<dbReference type="InterPro" id="IPR050231">
    <property type="entry name" value="Iron_ascorbate_oxido_reductase"/>
</dbReference>
<dbReference type="Pfam" id="PF03171">
    <property type="entry name" value="2OG-FeII_Oxy"/>
    <property type="match status" value="1"/>
</dbReference>
<dbReference type="GO" id="GO:0016491">
    <property type="term" value="F:oxidoreductase activity"/>
    <property type="evidence" value="ECO:0007669"/>
    <property type="project" value="UniProtKB-KW"/>
</dbReference>
<dbReference type="FunCoup" id="E9GDN0">
    <property type="interactions" value="6"/>
</dbReference>
<dbReference type="eggNOG" id="KOG0143">
    <property type="taxonomic scope" value="Eukaryota"/>
</dbReference>
<accession>E9GDN0</accession>
<dbReference type="SUPFAM" id="SSF51197">
    <property type="entry name" value="Clavaminate synthase-like"/>
    <property type="match status" value="1"/>
</dbReference>
<dbReference type="PhylomeDB" id="E9GDN0"/>
<dbReference type="HOGENOM" id="CLU_010119_6_2_1"/>
<keyword evidence="1" id="KW-0408">Iron</keyword>
<dbReference type="KEGG" id="dpx:DAPPUDRAFT_223803"/>
<reference evidence="3 4" key="1">
    <citation type="journal article" date="2011" name="Science">
        <title>The ecoresponsive genome of Daphnia pulex.</title>
        <authorList>
            <person name="Colbourne J.K."/>
            <person name="Pfrender M.E."/>
            <person name="Gilbert D."/>
            <person name="Thomas W.K."/>
            <person name="Tucker A."/>
            <person name="Oakley T.H."/>
            <person name="Tokishita S."/>
            <person name="Aerts A."/>
            <person name="Arnold G.J."/>
            <person name="Basu M.K."/>
            <person name="Bauer D.J."/>
            <person name="Caceres C.E."/>
            <person name="Carmel L."/>
            <person name="Casola C."/>
            <person name="Choi J.H."/>
            <person name="Detter J.C."/>
            <person name="Dong Q."/>
            <person name="Dusheyko S."/>
            <person name="Eads B.D."/>
            <person name="Frohlich T."/>
            <person name="Geiler-Samerotte K.A."/>
            <person name="Gerlach D."/>
            <person name="Hatcher P."/>
            <person name="Jogdeo S."/>
            <person name="Krijgsveld J."/>
            <person name="Kriventseva E.V."/>
            <person name="Kultz D."/>
            <person name="Laforsch C."/>
            <person name="Lindquist E."/>
            <person name="Lopez J."/>
            <person name="Manak J.R."/>
            <person name="Muller J."/>
            <person name="Pangilinan J."/>
            <person name="Patwardhan R.P."/>
            <person name="Pitluck S."/>
            <person name="Pritham E.J."/>
            <person name="Rechtsteiner A."/>
            <person name="Rho M."/>
            <person name="Rogozin I.B."/>
            <person name="Sakarya O."/>
            <person name="Salamov A."/>
            <person name="Schaack S."/>
            <person name="Shapiro H."/>
            <person name="Shiga Y."/>
            <person name="Skalitzky C."/>
            <person name="Smith Z."/>
            <person name="Souvorov A."/>
            <person name="Sung W."/>
            <person name="Tang Z."/>
            <person name="Tsuchiya D."/>
            <person name="Tu H."/>
            <person name="Vos H."/>
            <person name="Wang M."/>
            <person name="Wolf Y.I."/>
            <person name="Yamagata H."/>
            <person name="Yamada T."/>
            <person name="Ye Y."/>
            <person name="Shaw J.R."/>
            <person name="Andrews J."/>
            <person name="Crease T.J."/>
            <person name="Tang H."/>
            <person name="Lucas S.M."/>
            <person name="Robertson H.M."/>
            <person name="Bork P."/>
            <person name="Koonin E.V."/>
            <person name="Zdobnov E.M."/>
            <person name="Grigoriev I.V."/>
            <person name="Lynch M."/>
            <person name="Boore J.L."/>
        </authorList>
    </citation>
    <scope>NUCLEOTIDE SEQUENCE [LARGE SCALE GENOMIC DNA]</scope>
</reference>
<dbReference type="InParanoid" id="E9GDN0"/>
<dbReference type="OrthoDB" id="288590at2759"/>
<dbReference type="PRINTS" id="PR00682">
    <property type="entry name" value="IPNSYNTHASE"/>
</dbReference>